<feature type="region of interest" description="Disordered" evidence="9">
    <location>
        <begin position="276"/>
        <end position="304"/>
    </location>
</feature>
<feature type="region of interest" description="Disordered" evidence="9">
    <location>
        <begin position="75"/>
        <end position="249"/>
    </location>
</feature>
<evidence type="ECO:0000256" key="5">
    <source>
        <dbReference type="ARBA" id="ARBA00023017"/>
    </source>
</evidence>
<dbReference type="Gene3D" id="2.30.30.190">
    <property type="entry name" value="CAP Gly-rich-like domain"/>
    <property type="match status" value="1"/>
</dbReference>
<evidence type="ECO:0000313" key="11">
    <source>
        <dbReference type="EMBL" id="KAG9258096.1"/>
    </source>
</evidence>
<organism evidence="11 12">
    <name type="scientific">Emericellopsis atlantica</name>
    <dbReference type="NCBI Taxonomy" id="2614577"/>
    <lineage>
        <taxon>Eukaryota</taxon>
        <taxon>Fungi</taxon>
        <taxon>Dikarya</taxon>
        <taxon>Ascomycota</taxon>
        <taxon>Pezizomycotina</taxon>
        <taxon>Sordariomycetes</taxon>
        <taxon>Hypocreomycetidae</taxon>
        <taxon>Hypocreales</taxon>
        <taxon>Bionectriaceae</taxon>
        <taxon>Emericellopsis</taxon>
    </lineage>
</organism>
<sequence>MADLRAGQAVLLKNGLKGTVRFYGQTDFAPGIWVGVELEENAGKNDGSVKGIRYFDCAKDHGMFLKPEAVQPIAQPPAKAPLSKPSRPSSFNPAAGRVSAAGDVALNKRRSLNAPSPSPVSKAPRPSSMIRSPAKSPTKQLASGPPSSSTSRIGTPLARVPSVGSKTRPPAGGTRTSMGPPAAPATRRPSAPTTTARPGGVPARTLSGRSSLAGPRAGARSDTSRRPSADSGAGRDSGREDSADGVGSPLKDEVEILSPQPRSPAATRSNTVEKLTASANGNGARKSPAAGRARDAPGGAAASTRELEELRAKVKILERKRGEDREKLQQLEKVQGERDKFENIIQKLQQKYQPLQQENSELKREIKEAQDKFQSIEDFQASYETDLEMARLDRELAEEVKDSLQYELDELKIRAQELQLELELAKHENEGLTEGMSSEERASAGWLQMETDNQRMREALVALRDITRETEHDLRDRIQTLEEETKDLGELRERYDNAQVALQHTEQLVEELKLQLDDALGATKTIEDLSEQNLSLLERIATLQGAVEELESLNELSNELEANYVQHNKELMTEIDFKDAVIQEQARRYDEQRTNLNDLEHTLSRFRELVTTLQSDLDDMRATQAVTEGESEKLNERSRAMQDLNMKLQISASKAQAKSIDLELRRLEAQEAEQHLVIVKLFLPDSYKEDQDSVLAFLRFRRLAFKAGLLSSFIKERVTGQPQPGHENDNIAGCDAIDKLVWLSSTCDRFVHDMSCCSVEQFSKYENALHELESVERALNGWIEGLRREEFKEQKCADELQRTMSLMTHLAEVHIPESLASFADECHAKSVTMHSQLDSAALVLTTLRNMVQRVIPAAGEEDELAEHFAQRMDAAISKTRSVKVAAQKTVRSLDEQKKRSLALLPETRDYFEQTEHATQQVVDLARHVGYGVHKLMTQDEGRTEPFTYIEIQECIQRLVLEATLANESDILSEYVKKLEVAGSKFSDLSVMADDHEQMVEFDVGAAPWKLRSAQLKALKTVPLDAEEELRRLKEECSESRRTIAQRDENLSTAMLKIDTLEARMRDAQANLERITTLQTELQAAGEEVAGLKEEIAKQDHELKDLESERDKWQKIASDSQAFADTADAAGAKAGQERAVATAREMDALKKDIDSLQAAVRFLREDNRRARLTEQPKHDWLAEPLKKPASAAAQHRALVASEGRDVLGELVKMATSSTVFDFSKLPEDKLAWRPARATPQYHAAKQREDYEAWKDWQSSVLRKTELLTIGKRAGREKRLMADPAARLQIRLPGSDGKMLAGSGQRVQIVGSQEWESLQGRLGATA</sequence>
<feature type="compositionally biased region" description="Polar residues" evidence="9">
    <location>
        <begin position="135"/>
        <end position="153"/>
    </location>
</feature>
<dbReference type="GeneID" id="70297648"/>
<dbReference type="InterPro" id="IPR000938">
    <property type="entry name" value="CAP-Gly_domain"/>
</dbReference>
<feature type="compositionally biased region" description="Low complexity" evidence="9">
    <location>
        <begin position="288"/>
        <end position="302"/>
    </location>
</feature>
<feature type="compositionally biased region" description="Low complexity" evidence="9">
    <location>
        <begin position="184"/>
        <end position="198"/>
    </location>
</feature>
<dbReference type="GO" id="GO:0030286">
    <property type="term" value="C:dynein complex"/>
    <property type="evidence" value="ECO:0007669"/>
    <property type="project" value="UniProtKB-KW"/>
</dbReference>
<keyword evidence="4" id="KW-0493">Microtubule</keyword>
<dbReference type="PANTHER" id="PTHR18916:SF85">
    <property type="entry name" value="TUBULIN-FOLDING COFACTOR B"/>
    <property type="match status" value="1"/>
</dbReference>
<protein>
    <submittedName>
        <fullName evidence="11">Dynein associated protein-domain-containing protein</fullName>
    </submittedName>
</protein>
<dbReference type="RefSeq" id="XP_046122020.1">
    <property type="nucleotide sequence ID" value="XM_046266745.1"/>
</dbReference>
<dbReference type="GO" id="GO:0035371">
    <property type="term" value="C:microtubule plus-end"/>
    <property type="evidence" value="ECO:0007669"/>
    <property type="project" value="TreeGrafter"/>
</dbReference>
<evidence type="ECO:0000256" key="6">
    <source>
        <dbReference type="ARBA" id="ARBA00023054"/>
    </source>
</evidence>
<evidence type="ECO:0000256" key="4">
    <source>
        <dbReference type="ARBA" id="ARBA00022701"/>
    </source>
</evidence>
<reference evidence="11" key="1">
    <citation type="journal article" date="2021" name="IMA Fungus">
        <title>Genomic characterization of three marine fungi, including Emericellopsis atlantica sp. nov. with signatures of a generalist lifestyle and marine biomass degradation.</title>
        <authorList>
            <person name="Hagestad O.C."/>
            <person name="Hou L."/>
            <person name="Andersen J.H."/>
            <person name="Hansen E.H."/>
            <person name="Altermark B."/>
            <person name="Li C."/>
            <person name="Kuhnert E."/>
            <person name="Cox R.J."/>
            <person name="Crous P.W."/>
            <person name="Spatafora J.W."/>
            <person name="Lail K."/>
            <person name="Amirebrahimi M."/>
            <person name="Lipzen A."/>
            <person name="Pangilinan J."/>
            <person name="Andreopoulos W."/>
            <person name="Hayes R.D."/>
            <person name="Ng V."/>
            <person name="Grigoriev I.V."/>
            <person name="Jackson S.A."/>
            <person name="Sutton T.D.S."/>
            <person name="Dobson A.D.W."/>
            <person name="Rama T."/>
        </authorList>
    </citation>
    <scope>NUCLEOTIDE SEQUENCE</scope>
    <source>
        <strain evidence="11">TS7</strain>
    </source>
</reference>
<feature type="coiled-coil region" evidence="8">
    <location>
        <begin position="464"/>
        <end position="616"/>
    </location>
</feature>
<gene>
    <name evidence="11" type="ORF">F5Z01DRAFT_733596</name>
</gene>
<dbReference type="SMART" id="SM01052">
    <property type="entry name" value="CAP_GLY"/>
    <property type="match status" value="1"/>
</dbReference>
<dbReference type="GO" id="GO:0005634">
    <property type="term" value="C:nucleus"/>
    <property type="evidence" value="ECO:0007669"/>
    <property type="project" value="TreeGrafter"/>
</dbReference>
<dbReference type="PROSITE" id="PS50245">
    <property type="entry name" value="CAP_GLY_2"/>
    <property type="match status" value="1"/>
</dbReference>
<evidence type="ECO:0000256" key="8">
    <source>
        <dbReference type="SAM" id="Coils"/>
    </source>
</evidence>
<evidence type="ECO:0000256" key="3">
    <source>
        <dbReference type="ARBA" id="ARBA00022490"/>
    </source>
</evidence>
<evidence type="ECO:0000313" key="12">
    <source>
        <dbReference type="Proteomes" id="UP000887229"/>
    </source>
</evidence>
<feature type="coiled-coil region" evidence="8">
    <location>
        <begin position="1029"/>
        <end position="1172"/>
    </location>
</feature>
<dbReference type="GO" id="GO:0051010">
    <property type="term" value="F:microtubule plus-end binding"/>
    <property type="evidence" value="ECO:0007669"/>
    <property type="project" value="TreeGrafter"/>
</dbReference>
<dbReference type="Proteomes" id="UP000887229">
    <property type="component" value="Unassembled WGS sequence"/>
</dbReference>
<dbReference type="PANTHER" id="PTHR18916">
    <property type="entry name" value="DYNACTIN 1-RELATED MICROTUBULE-BINDING"/>
    <property type="match status" value="1"/>
</dbReference>
<dbReference type="InterPro" id="IPR022157">
    <property type="entry name" value="Dynactin"/>
</dbReference>
<evidence type="ECO:0000256" key="2">
    <source>
        <dbReference type="ARBA" id="ARBA00011010"/>
    </source>
</evidence>
<keyword evidence="6 8" id="KW-0175">Coiled coil</keyword>
<feature type="domain" description="CAP-Gly" evidence="10">
    <location>
        <begin position="24"/>
        <end position="66"/>
    </location>
</feature>
<comment type="subcellular location">
    <subcellularLocation>
        <location evidence="1">Cytoplasm</location>
        <location evidence="1">Cytoskeleton</location>
    </subcellularLocation>
</comment>
<evidence type="ECO:0000256" key="7">
    <source>
        <dbReference type="ARBA" id="ARBA00023212"/>
    </source>
</evidence>
<dbReference type="Pfam" id="PF12455">
    <property type="entry name" value="Dynactin"/>
    <property type="match status" value="1"/>
</dbReference>
<keyword evidence="5" id="KW-0243">Dynein</keyword>
<evidence type="ECO:0000256" key="9">
    <source>
        <dbReference type="SAM" id="MobiDB-lite"/>
    </source>
</evidence>
<proteinExistence type="inferred from homology"/>
<comment type="caution">
    <text evidence="11">The sequence shown here is derived from an EMBL/GenBank/DDBJ whole genome shotgun (WGS) entry which is preliminary data.</text>
</comment>
<dbReference type="PROSITE" id="PS00845">
    <property type="entry name" value="CAP_GLY_1"/>
    <property type="match status" value="1"/>
</dbReference>
<dbReference type="GO" id="GO:0005938">
    <property type="term" value="C:cell cortex"/>
    <property type="evidence" value="ECO:0007669"/>
    <property type="project" value="TreeGrafter"/>
</dbReference>
<keyword evidence="7" id="KW-0206">Cytoskeleton</keyword>
<dbReference type="Pfam" id="PF01302">
    <property type="entry name" value="CAP_GLY"/>
    <property type="match status" value="1"/>
</dbReference>
<dbReference type="GO" id="GO:0031122">
    <property type="term" value="P:cytoplasmic microtubule organization"/>
    <property type="evidence" value="ECO:0007669"/>
    <property type="project" value="TreeGrafter"/>
</dbReference>
<evidence type="ECO:0000259" key="10">
    <source>
        <dbReference type="PROSITE" id="PS50245"/>
    </source>
</evidence>
<keyword evidence="3" id="KW-0963">Cytoplasm</keyword>
<evidence type="ECO:0000256" key="1">
    <source>
        <dbReference type="ARBA" id="ARBA00004245"/>
    </source>
</evidence>
<dbReference type="SUPFAM" id="SSF74924">
    <property type="entry name" value="Cap-Gly domain"/>
    <property type="match status" value="1"/>
</dbReference>
<accession>A0A9P7ZUM2</accession>
<comment type="similarity">
    <text evidence="2">Belongs to the dynactin 150 kDa subunit family.</text>
</comment>
<dbReference type="InterPro" id="IPR036859">
    <property type="entry name" value="CAP-Gly_dom_sf"/>
</dbReference>
<dbReference type="EMBL" id="MU251244">
    <property type="protein sequence ID" value="KAG9258096.1"/>
    <property type="molecule type" value="Genomic_DNA"/>
</dbReference>
<keyword evidence="12" id="KW-1185">Reference proteome</keyword>
<dbReference type="OrthoDB" id="2130750at2759"/>
<name>A0A9P7ZUM2_9HYPO</name>